<organism evidence="3">
    <name type="scientific">Capitella teleta</name>
    <name type="common">Polychaete worm</name>
    <dbReference type="NCBI Taxonomy" id="283909"/>
    <lineage>
        <taxon>Eukaryota</taxon>
        <taxon>Metazoa</taxon>
        <taxon>Spiralia</taxon>
        <taxon>Lophotrochozoa</taxon>
        <taxon>Annelida</taxon>
        <taxon>Polychaeta</taxon>
        <taxon>Sedentaria</taxon>
        <taxon>Scolecida</taxon>
        <taxon>Capitellidae</taxon>
        <taxon>Capitella</taxon>
    </lineage>
</organism>
<reference evidence="5" key="1">
    <citation type="submission" date="2012-12" db="EMBL/GenBank/DDBJ databases">
        <authorList>
            <person name="Hellsten U."/>
            <person name="Grimwood J."/>
            <person name="Chapman J.A."/>
            <person name="Shapiro H."/>
            <person name="Aerts A."/>
            <person name="Otillar R.P."/>
            <person name="Terry A.Y."/>
            <person name="Boore J.L."/>
            <person name="Simakov O."/>
            <person name="Marletaz F."/>
            <person name="Cho S.-J."/>
            <person name="Edsinger-Gonzales E."/>
            <person name="Havlak P."/>
            <person name="Kuo D.-H."/>
            <person name="Larsson T."/>
            <person name="Lv J."/>
            <person name="Arendt D."/>
            <person name="Savage R."/>
            <person name="Osoegawa K."/>
            <person name="de Jong P."/>
            <person name="Lindberg D.R."/>
            <person name="Seaver E.C."/>
            <person name="Weisblat D.A."/>
            <person name="Putnam N.H."/>
            <person name="Grigoriev I.V."/>
            <person name="Rokhsar D.S."/>
        </authorList>
    </citation>
    <scope>NUCLEOTIDE SEQUENCE</scope>
    <source>
        <strain evidence="5">I ESC-2004</strain>
    </source>
</reference>
<dbReference type="GO" id="GO:0005634">
    <property type="term" value="C:nucleus"/>
    <property type="evidence" value="ECO:0007669"/>
    <property type="project" value="TreeGrafter"/>
</dbReference>
<dbReference type="GO" id="GO:0051642">
    <property type="term" value="P:centrosome localization"/>
    <property type="evidence" value="ECO:0007669"/>
    <property type="project" value="TreeGrafter"/>
</dbReference>
<dbReference type="GO" id="GO:0007346">
    <property type="term" value="P:regulation of mitotic cell cycle"/>
    <property type="evidence" value="ECO:0007669"/>
    <property type="project" value="TreeGrafter"/>
</dbReference>
<dbReference type="PANTHER" id="PTHR12353:SF1">
    <property type="entry name" value="DISKS LARGE-ASSOCIATED PROTEIN 5"/>
    <property type="match status" value="1"/>
</dbReference>
<dbReference type="GO" id="GO:0008017">
    <property type="term" value="F:microtubule binding"/>
    <property type="evidence" value="ECO:0007669"/>
    <property type="project" value="TreeGrafter"/>
</dbReference>
<dbReference type="HOGENOM" id="CLU_799840_0_0_1"/>
<comment type="similarity">
    <text evidence="1">Belongs to the SAPAP family.</text>
</comment>
<dbReference type="GO" id="GO:0007059">
    <property type="term" value="P:chromosome segregation"/>
    <property type="evidence" value="ECO:0007669"/>
    <property type="project" value="TreeGrafter"/>
</dbReference>
<feature type="region of interest" description="Disordered" evidence="2">
    <location>
        <begin position="216"/>
        <end position="243"/>
    </location>
</feature>
<evidence type="ECO:0000256" key="2">
    <source>
        <dbReference type="SAM" id="MobiDB-lite"/>
    </source>
</evidence>
<reference evidence="4" key="3">
    <citation type="submission" date="2015-06" db="UniProtKB">
        <authorList>
            <consortium name="EnsemblMetazoa"/>
        </authorList>
    </citation>
    <scope>IDENTIFICATION</scope>
</reference>
<protein>
    <recommendedName>
        <fullName evidence="6">Disks large-associated protein 5</fullName>
    </recommendedName>
</protein>
<feature type="region of interest" description="Disordered" evidence="2">
    <location>
        <begin position="140"/>
        <end position="176"/>
    </location>
</feature>
<feature type="compositionally biased region" description="Basic residues" evidence="2">
    <location>
        <begin position="157"/>
        <end position="167"/>
    </location>
</feature>
<dbReference type="GO" id="GO:0005737">
    <property type="term" value="C:cytoplasm"/>
    <property type="evidence" value="ECO:0007669"/>
    <property type="project" value="TreeGrafter"/>
</dbReference>
<feature type="region of interest" description="Disordered" evidence="2">
    <location>
        <begin position="313"/>
        <end position="347"/>
    </location>
</feature>
<evidence type="ECO:0000256" key="1">
    <source>
        <dbReference type="ARBA" id="ARBA00008839"/>
    </source>
</evidence>
<sequence>MAQRFKQFNGLVDNCEFGLGEKETTTTDLTGFWEMIYFQVEDVNVKFDELVKLKAAGWKKVEPVKEKIIKKKPVATKKTVTGAKSKFAAYRAKMLAQKKGREDVEKPESPKAMPAVAVEAVVDPSETKTFYAGFFSVSSPVRNTSQPSSAAPTPKASARKSLVRPRRSTPLGGSPFLRAVLNSSLRRSLSKHSLDTSLFTDPVAPPTETPKRMLSEVDEVSESESVVATGTPRRSTRRSVRLSQLQNVPSTQKGGGDSMAQYFLPTEHKENALTPVNQSSKIDDSISFKDSPVFPETPRTYSRKRGASLLFTPISSPAKKSRPSGTEDLMCFSPLPSPATPTPKSVV</sequence>
<dbReference type="Proteomes" id="UP000014760">
    <property type="component" value="Unassembled WGS sequence"/>
</dbReference>
<evidence type="ECO:0000313" key="4">
    <source>
        <dbReference type="EnsemblMetazoa" id="CapteP180142"/>
    </source>
</evidence>
<dbReference type="GO" id="GO:0051382">
    <property type="term" value="P:kinetochore assembly"/>
    <property type="evidence" value="ECO:0007669"/>
    <property type="project" value="TreeGrafter"/>
</dbReference>
<dbReference type="OrthoDB" id="10023951at2759"/>
<reference evidence="3 5" key="2">
    <citation type="journal article" date="2013" name="Nature">
        <title>Insights into bilaterian evolution from three spiralian genomes.</title>
        <authorList>
            <person name="Simakov O."/>
            <person name="Marletaz F."/>
            <person name="Cho S.J."/>
            <person name="Edsinger-Gonzales E."/>
            <person name="Havlak P."/>
            <person name="Hellsten U."/>
            <person name="Kuo D.H."/>
            <person name="Larsson T."/>
            <person name="Lv J."/>
            <person name="Arendt D."/>
            <person name="Savage R."/>
            <person name="Osoegawa K."/>
            <person name="de Jong P."/>
            <person name="Grimwood J."/>
            <person name="Chapman J.A."/>
            <person name="Shapiro H."/>
            <person name="Aerts A."/>
            <person name="Otillar R.P."/>
            <person name="Terry A.Y."/>
            <person name="Boore J.L."/>
            <person name="Grigoriev I.V."/>
            <person name="Lindberg D.R."/>
            <person name="Seaver E.C."/>
            <person name="Weisblat D.A."/>
            <person name="Putnam N.H."/>
            <person name="Rokhsar D.S."/>
        </authorList>
    </citation>
    <scope>NUCLEOTIDE SEQUENCE</scope>
    <source>
        <strain evidence="3 5">I ESC-2004</strain>
    </source>
</reference>
<dbReference type="STRING" id="283909.N1PB06"/>
<evidence type="ECO:0008006" key="6">
    <source>
        <dbReference type="Google" id="ProtNLM"/>
    </source>
</evidence>
<dbReference type="PANTHER" id="PTHR12353">
    <property type="entry name" value="DISKS LARGE-ASSOCIATED PROTEIN DAP SAP90/PSD-95-ASSOCIATED PROTEIN"/>
    <property type="match status" value="1"/>
</dbReference>
<evidence type="ECO:0000313" key="5">
    <source>
        <dbReference type="Proteomes" id="UP000014760"/>
    </source>
</evidence>
<dbReference type="InterPro" id="IPR005026">
    <property type="entry name" value="SAPAP"/>
</dbReference>
<gene>
    <name evidence="3" type="ORF">CAPTEDRAFT_180142</name>
</gene>
<dbReference type="GO" id="GO:0007052">
    <property type="term" value="P:mitotic spindle organization"/>
    <property type="evidence" value="ECO:0007669"/>
    <property type="project" value="TreeGrafter"/>
</dbReference>
<dbReference type="Pfam" id="PF03359">
    <property type="entry name" value="GKAP"/>
    <property type="match status" value="1"/>
</dbReference>
<dbReference type="GO" id="GO:0023052">
    <property type="term" value="P:signaling"/>
    <property type="evidence" value="ECO:0007669"/>
    <property type="project" value="InterPro"/>
</dbReference>
<dbReference type="AlphaFoldDB" id="N1PB06"/>
<name>N1PB06_CAPTE</name>
<proteinExistence type="inferred from homology"/>
<dbReference type="EMBL" id="KB291798">
    <property type="protein sequence ID" value="ELU18828.1"/>
    <property type="molecule type" value="Genomic_DNA"/>
</dbReference>
<dbReference type="GO" id="GO:0031616">
    <property type="term" value="C:spindle pole centrosome"/>
    <property type="evidence" value="ECO:0007669"/>
    <property type="project" value="TreeGrafter"/>
</dbReference>
<dbReference type="EnsemblMetazoa" id="CapteT180142">
    <property type="protein sequence ID" value="CapteP180142"/>
    <property type="gene ID" value="CapteG180142"/>
</dbReference>
<dbReference type="EMBL" id="AMQN01000025">
    <property type="status" value="NOT_ANNOTATED_CDS"/>
    <property type="molecule type" value="Genomic_DNA"/>
</dbReference>
<evidence type="ECO:0000313" key="3">
    <source>
        <dbReference type="EMBL" id="ELU18828.1"/>
    </source>
</evidence>
<keyword evidence="5" id="KW-1185">Reference proteome</keyword>
<feature type="compositionally biased region" description="Low complexity" evidence="2">
    <location>
        <begin position="144"/>
        <end position="156"/>
    </location>
</feature>
<accession>N1PB06</accession>